<keyword evidence="7" id="KW-1185">Reference proteome</keyword>
<dbReference type="Proteomes" id="UP000189941">
    <property type="component" value="Unassembled WGS sequence"/>
</dbReference>
<dbReference type="OrthoDB" id="9793396at2"/>
<evidence type="ECO:0000256" key="5">
    <source>
        <dbReference type="RuleBase" id="RU003512"/>
    </source>
</evidence>
<keyword evidence="2 5" id="KW-0813">Transport</keyword>
<dbReference type="Gene3D" id="3.40.50.1980">
    <property type="entry name" value="Nitrogenase molybdenum iron protein domain"/>
    <property type="match status" value="2"/>
</dbReference>
<dbReference type="InterPro" id="IPR006129">
    <property type="entry name" value="AdhesinB"/>
</dbReference>
<dbReference type="EMBL" id="FUWO01000018">
    <property type="protein sequence ID" value="SJZ77536.1"/>
    <property type="molecule type" value="Genomic_DNA"/>
</dbReference>
<gene>
    <name evidence="6" type="ORF">SAMN02746011_01728</name>
</gene>
<keyword evidence="4" id="KW-0732">Signal</keyword>
<dbReference type="RefSeq" id="WP_078756424.1">
    <property type="nucleotide sequence ID" value="NZ_FUWO01000018.1"/>
</dbReference>
<dbReference type="InterPro" id="IPR006128">
    <property type="entry name" value="Lipoprotein_PsaA-like"/>
</dbReference>
<dbReference type="Pfam" id="PF01297">
    <property type="entry name" value="ZnuA"/>
    <property type="match status" value="1"/>
</dbReference>
<dbReference type="GO" id="GO:0007155">
    <property type="term" value="P:cell adhesion"/>
    <property type="evidence" value="ECO:0007669"/>
    <property type="project" value="InterPro"/>
</dbReference>
<dbReference type="PANTHER" id="PTHR42953:SF1">
    <property type="entry name" value="METAL-BINDING PROTEIN HI_0362-RELATED"/>
    <property type="match status" value="1"/>
</dbReference>
<dbReference type="STRING" id="1121925.SAMN02746011_01728"/>
<evidence type="ECO:0000256" key="4">
    <source>
        <dbReference type="ARBA" id="ARBA00022729"/>
    </source>
</evidence>
<reference evidence="7" key="1">
    <citation type="submission" date="2017-02" db="EMBL/GenBank/DDBJ databases">
        <authorList>
            <person name="Varghese N."/>
            <person name="Submissions S."/>
        </authorList>
    </citation>
    <scope>NUCLEOTIDE SEQUENCE [LARGE SCALE GENOMIC DNA]</scope>
    <source>
        <strain evidence="7">DSM 15739</strain>
    </source>
</reference>
<name>A0A1T4NEP2_9LACT</name>
<dbReference type="GO" id="GO:0046872">
    <property type="term" value="F:metal ion binding"/>
    <property type="evidence" value="ECO:0007669"/>
    <property type="project" value="UniProtKB-KW"/>
</dbReference>
<dbReference type="AlphaFoldDB" id="A0A1T4NEP2"/>
<keyword evidence="3" id="KW-0479">Metal-binding</keyword>
<dbReference type="InterPro" id="IPR050492">
    <property type="entry name" value="Bact_metal-bind_prot9"/>
</dbReference>
<dbReference type="InterPro" id="IPR006127">
    <property type="entry name" value="ZnuA-like"/>
</dbReference>
<comment type="subcellular location">
    <subcellularLocation>
        <location evidence="1">Cell envelope</location>
    </subcellularLocation>
</comment>
<evidence type="ECO:0000313" key="6">
    <source>
        <dbReference type="EMBL" id="SJZ77536.1"/>
    </source>
</evidence>
<sequence length="304" mass="34228">MKRIIFSILSFVIGLGLWIPVVSANEKPKVTVTTSFLADMVQNIAGDEVELELLIPAGSDPHLYQPKAQDLNKISTADIVLYHGLHFEGKMVDVLEQYGVAVTKDFKENQIGEMEEDGQKEIDPHFWFDIDLYKHATITASNALQEKFPGLKETFERNTEQYLNELDQLKSWVATELEKLPVEQRNLVTPHDAFNYFAKSNDFVVYAPQGVSTDSEVSNQQISETVDFIINNKVPAIFVEYTTNPDRMKKLQEAVKAKGGSVEVVMNEDEALFSDSLAPAGQTGDNYIAMYQHNIKVIIQHLAK</sequence>
<dbReference type="PANTHER" id="PTHR42953">
    <property type="entry name" value="HIGH-AFFINITY ZINC UPTAKE SYSTEM PROTEIN ZNUA-RELATED"/>
    <property type="match status" value="1"/>
</dbReference>
<dbReference type="GO" id="GO:0030001">
    <property type="term" value="P:metal ion transport"/>
    <property type="evidence" value="ECO:0007669"/>
    <property type="project" value="InterPro"/>
</dbReference>
<comment type="similarity">
    <text evidence="5">Belongs to the bacterial solute-binding protein 9 family.</text>
</comment>
<organism evidence="6 7">
    <name type="scientific">Globicatella sulfidifaciens DSM 15739</name>
    <dbReference type="NCBI Taxonomy" id="1121925"/>
    <lineage>
        <taxon>Bacteria</taxon>
        <taxon>Bacillati</taxon>
        <taxon>Bacillota</taxon>
        <taxon>Bacilli</taxon>
        <taxon>Lactobacillales</taxon>
        <taxon>Aerococcaceae</taxon>
        <taxon>Globicatella</taxon>
    </lineage>
</organism>
<dbReference type="PRINTS" id="PR00690">
    <property type="entry name" value="ADHESNFAMILY"/>
</dbReference>
<evidence type="ECO:0000313" key="7">
    <source>
        <dbReference type="Proteomes" id="UP000189941"/>
    </source>
</evidence>
<accession>A0A1T4NEP2</accession>
<protein>
    <submittedName>
        <fullName evidence="6">Manganese/zinc/iron transport system substrate-binding protein</fullName>
    </submittedName>
</protein>
<dbReference type="GO" id="GO:0030313">
    <property type="term" value="C:cell envelope"/>
    <property type="evidence" value="ECO:0007669"/>
    <property type="project" value="UniProtKB-SubCell"/>
</dbReference>
<dbReference type="SUPFAM" id="SSF53807">
    <property type="entry name" value="Helical backbone' metal receptor"/>
    <property type="match status" value="1"/>
</dbReference>
<proteinExistence type="inferred from homology"/>
<evidence type="ECO:0000256" key="2">
    <source>
        <dbReference type="ARBA" id="ARBA00022448"/>
    </source>
</evidence>
<evidence type="ECO:0000256" key="1">
    <source>
        <dbReference type="ARBA" id="ARBA00004196"/>
    </source>
</evidence>
<dbReference type="PRINTS" id="PR00691">
    <property type="entry name" value="ADHESINB"/>
</dbReference>
<evidence type="ECO:0000256" key="3">
    <source>
        <dbReference type="ARBA" id="ARBA00022723"/>
    </source>
</evidence>